<proteinExistence type="predicted"/>
<dbReference type="KEGG" id="ser:SERP1142"/>
<dbReference type="Proteomes" id="UP000000531">
    <property type="component" value="Chromosome"/>
</dbReference>
<dbReference type="AlphaFoldDB" id="Q5HNX2"/>
<keyword evidence="2" id="KW-1185">Reference proteome</keyword>
<accession>Q5HNX2</accession>
<organism evidence="1 2">
    <name type="scientific">Staphylococcus epidermidis (strain ATCC 35984 / DSM 28319 / BCRC 17069 / CCUG 31568 / BM 3577 / RP62A)</name>
    <dbReference type="NCBI Taxonomy" id="176279"/>
    <lineage>
        <taxon>Bacteria</taxon>
        <taxon>Bacillati</taxon>
        <taxon>Bacillota</taxon>
        <taxon>Bacilli</taxon>
        <taxon>Bacillales</taxon>
        <taxon>Staphylococcaceae</taxon>
        <taxon>Staphylococcus</taxon>
    </lineage>
</organism>
<dbReference type="HOGENOM" id="CLU_3358654_0_0_9"/>
<sequence length="36" mass="4524">MRKCFSIKRKSYSIETKYQVVEMKVDEYNLKQLWNH</sequence>
<dbReference type="EMBL" id="CP000029">
    <property type="protein sequence ID" value="AAW54470.1"/>
    <property type="molecule type" value="Genomic_DNA"/>
</dbReference>
<reference evidence="1 2" key="1">
    <citation type="journal article" date="2005" name="J. Bacteriol.">
        <title>Insights on evolution of virulence and resistance from the complete genome analysis of an early methicillin-resistant Staphylococcus aureus strain and a biofilm-producing methicillin-resistant Staphylococcus epidermidis strain.</title>
        <authorList>
            <person name="Gill S.R."/>
            <person name="Fouts D.E."/>
            <person name="Archer G.L."/>
            <person name="Mongodin E.F."/>
            <person name="Deboy R.T."/>
            <person name="Ravel J."/>
            <person name="Paulsen I.T."/>
            <person name="Kolonay J.F."/>
            <person name="Brinkac L."/>
            <person name="Beanan M."/>
            <person name="Dodson R.J."/>
            <person name="Daugherty S.C."/>
            <person name="Madupu R."/>
            <person name="Angiuoli S.V."/>
            <person name="Durkin A.S."/>
            <person name="Haft D.H."/>
            <person name="Vamathevan J."/>
            <person name="Khouri H."/>
            <person name="Utterback T."/>
            <person name="Lee C."/>
            <person name="Dimitrov G."/>
            <person name="Jiang L."/>
            <person name="Qin H."/>
            <person name="Weidman J."/>
            <person name="Tran K."/>
            <person name="Kang K."/>
            <person name="Hance I.R."/>
            <person name="Nelson K.E."/>
            <person name="Fraser C.M."/>
        </authorList>
    </citation>
    <scope>NUCLEOTIDE SEQUENCE [LARGE SCALE GENOMIC DNA]</scope>
    <source>
        <strain evidence="2">ATCC 35984 / RP62A</strain>
    </source>
</reference>
<evidence type="ECO:0000313" key="2">
    <source>
        <dbReference type="Proteomes" id="UP000000531"/>
    </source>
</evidence>
<protein>
    <submittedName>
        <fullName evidence="1">Uncharacterized protein</fullName>
    </submittedName>
</protein>
<gene>
    <name evidence="1" type="ordered locus">SERP1142</name>
</gene>
<evidence type="ECO:0000313" key="1">
    <source>
        <dbReference type="EMBL" id="AAW54470.1"/>
    </source>
</evidence>
<name>Q5HNX2_STAEQ</name>